<dbReference type="AlphaFoldDB" id="A0A139X1S7"/>
<organism evidence="2 3">
    <name type="scientific">Scytonema hofmannii PCC 7110</name>
    <dbReference type="NCBI Taxonomy" id="128403"/>
    <lineage>
        <taxon>Bacteria</taxon>
        <taxon>Bacillati</taxon>
        <taxon>Cyanobacteriota</taxon>
        <taxon>Cyanophyceae</taxon>
        <taxon>Nostocales</taxon>
        <taxon>Scytonemataceae</taxon>
        <taxon>Scytonema</taxon>
    </lineage>
</organism>
<keyword evidence="3" id="KW-1185">Reference proteome</keyword>
<keyword evidence="1" id="KW-1133">Transmembrane helix</keyword>
<keyword evidence="1" id="KW-0812">Transmembrane</keyword>
<feature type="transmembrane region" description="Helical" evidence="1">
    <location>
        <begin position="63"/>
        <end position="84"/>
    </location>
</feature>
<dbReference type="STRING" id="128403.WA1_36460"/>
<dbReference type="RefSeq" id="WP_017746665.1">
    <property type="nucleotide sequence ID" value="NZ_KQ976354.1"/>
</dbReference>
<protein>
    <submittedName>
        <fullName evidence="2">Phosphate ABC transporter permease</fullName>
    </submittedName>
</protein>
<dbReference type="OrthoDB" id="459934at2"/>
<name>A0A139X1S7_9CYAN</name>
<proteinExistence type="predicted"/>
<evidence type="ECO:0000313" key="2">
    <source>
        <dbReference type="EMBL" id="KYC38669.1"/>
    </source>
</evidence>
<evidence type="ECO:0000256" key="1">
    <source>
        <dbReference type="SAM" id="Phobius"/>
    </source>
</evidence>
<reference evidence="2 3" key="1">
    <citation type="journal article" date="2013" name="Genome Biol. Evol.">
        <title>Genomes of Stigonematalean cyanobacteria (subsection V) and the evolution of oxygenic photosynthesis from prokaryotes to plastids.</title>
        <authorList>
            <person name="Dagan T."/>
            <person name="Roettger M."/>
            <person name="Stucken K."/>
            <person name="Landan G."/>
            <person name="Koch R."/>
            <person name="Major P."/>
            <person name="Gould S.B."/>
            <person name="Goremykin V.V."/>
            <person name="Rippka R."/>
            <person name="Tandeau de Marsac N."/>
            <person name="Gugger M."/>
            <person name="Lockhart P.J."/>
            <person name="Allen J.F."/>
            <person name="Brune I."/>
            <person name="Maus I."/>
            <person name="Puhler A."/>
            <person name="Martin W.F."/>
        </authorList>
    </citation>
    <scope>NUCLEOTIDE SEQUENCE [LARGE SCALE GENOMIC DNA]</scope>
    <source>
        <strain evidence="2 3">PCC 7110</strain>
    </source>
</reference>
<evidence type="ECO:0000313" key="3">
    <source>
        <dbReference type="Proteomes" id="UP000076925"/>
    </source>
</evidence>
<sequence>MIVPLTRQKFEQLVPLVATGLQYKYYWGKFPDFLQRLLISVVAAAAVLLIRVIFGVSDLTTPILFLIGLIGALYWLWGPVFWASMRNAKCRRYKYGGFFQGRVLDFWITEEVLGKQETVDNKGDLVIVENREKRINIEVGDETGFTAEYKAPLRVSYKVIARNQMVEMLVASNSPDLSRIEEISDIYIPSRDVWVSDYPLIRRDFFTEVSRRFGDKYSERPRRHRRNDE</sequence>
<dbReference type="EMBL" id="ANNX02000040">
    <property type="protein sequence ID" value="KYC38669.1"/>
    <property type="molecule type" value="Genomic_DNA"/>
</dbReference>
<keyword evidence="1" id="KW-0472">Membrane</keyword>
<comment type="caution">
    <text evidence="2">The sequence shown here is derived from an EMBL/GenBank/DDBJ whole genome shotgun (WGS) entry which is preliminary data.</text>
</comment>
<accession>A0A139X1S7</accession>
<gene>
    <name evidence="2" type="ORF">WA1_36460</name>
</gene>
<dbReference type="Proteomes" id="UP000076925">
    <property type="component" value="Unassembled WGS sequence"/>
</dbReference>
<feature type="transmembrane region" description="Helical" evidence="1">
    <location>
        <begin position="37"/>
        <end position="57"/>
    </location>
</feature>